<dbReference type="AlphaFoldDB" id="A0A9W8S0K4"/>
<dbReference type="OrthoDB" id="5080136at2759"/>
<name>A0A9W8S0K4_9HYPO</name>
<comment type="caution">
    <text evidence="3">The sequence shown here is derived from an EMBL/GenBank/DDBJ whole genome shotgun (WGS) entry which is preliminary data.</text>
</comment>
<evidence type="ECO:0000256" key="1">
    <source>
        <dbReference type="SAM" id="MobiDB-lite"/>
    </source>
</evidence>
<keyword evidence="2" id="KW-1133">Transmembrane helix</keyword>
<sequence length="377" mass="42452">MALSPLQWFFVGMVVEIFVALIIIVIPIFAWRMVRDGRLNFSLKNGKKSPTRQVSPQPPEPNEVPSGQVHRIDGPEELNPITNEHRYLEGRIHSVLGSKGIDETVGFEVLVESFVGNLIVGNGRPSQKPTVDKSVFDEEELVRLAGEPVDGGTWAELISNVDTRYCAVNCFLVQLLYKRMDPNCNAQECLLPPEITNCYQLINTLKGRGRGNIVSVWRETLFMLSMRIYGLTYGHVTGFSSEYDPRKPRTDAMASDVADVLKMKLLSVSEYSEEENMRWLAGIFADAANSALVLFGQPSEWEAHWISDKQDAPGRMIAPEVRFMWNGKVKWSRPASFYTCDPVVMCISEEQQAAWIAKNPVPEIPPGAFRRLSRSTR</sequence>
<feature type="region of interest" description="Disordered" evidence="1">
    <location>
        <begin position="45"/>
        <end position="73"/>
    </location>
</feature>
<keyword evidence="4" id="KW-1185">Reference proteome</keyword>
<evidence type="ECO:0000313" key="3">
    <source>
        <dbReference type="EMBL" id="KAJ4263109.1"/>
    </source>
</evidence>
<evidence type="ECO:0000313" key="4">
    <source>
        <dbReference type="Proteomes" id="UP001152049"/>
    </source>
</evidence>
<organism evidence="3 4">
    <name type="scientific">Fusarium torreyae</name>
    <dbReference type="NCBI Taxonomy" id="1237075"/>
    <lineage>
        <taxon>Eukaryota</taxon>
        <taxon>Fungi</taxon>
        <taxon>Dikarya</taxon>
        <taxon>Ascomycota</taxon>
        <taxon>Pezizomycotina</taxon>
        <taxon>Sordariomycetes</taxon>
        <taxon>Hypocreomycetidae</taxon>
        <taxon>Hypocreales</taxon>
        <taxon>Nectriaceae</taxon>
        <taxon>Fusarium</taxon>
    </lineage>
</organism>
<dbReference type="Proteomes" id="UP001152049">
    <property type="component" value="Unassembled WGS sequence"/>
</dbReference>
<accession>A0A9W8S0K4</accession>
<dbReference type="EMBL" id="JAOQAZ010000011">
    <property type="protein sequence ID" value="KAJ4263109.1"/>
    <property type="molecule type" value="Genomic_DNA"/>
</dbReference>
<protein>
    <submittedName>
        <fullName evidence="3">Uncharacterized protein</fullName>
    </submittedName>
</protein>
<keyword evidence="2" id="KW-0472">Membrane</keyword>
<keyword evidence="2" id="KW-0812">Transmembrane</keyword>
<feature type="transmembrane region" description="Helical" evidence="2">
    <location>
        <begin position="6"/>
        <end position="31"/>
    </location>
</feature>
<evidence type="ECO:0000256" key="2">
    <source>
        <dbReference type="SAM" id="Phobius"/>
    </source>
</evidence>
<gene>
    <name evidence="3" type="ORF">NW762_006728</name>
</gene>
<proteinExistence type="predicted"/>
<reference evidence="3" key="1">
    <citation type="submission" date="2022-09" db="EMBL/GenBank/DDBJ databases">
        <title>Fusarium specimens isolated from Avocado Roots.</title>
        <authorList>
            <person name="Stajich J."/>
            <person name="Roper C."/>
            <person name="Heimlech-Rivalta G."/>
        </authorList>
    </citation>
    <scope>NUCLEOTIDE SEQUENCE</scope>
    <source>
        <strain evidence="3">CF00136</strain>
    </source>
</reference>